<evidence type="ECO:0000313" key="1">
    <source>
        <dbReference type="EMBL" id="KAF1982675.1"/>
    </source>
</evidence>
<gene>
    <name evidence="1" type="ORF">K402DRAFT_192139</name>
</gene>
<proteinExistence type="predicted"/>
<reference evidence="1" key="1">
    <citation type="journal article" date="2020" name="Stud. Mycol.">
        <title>101 Dothideomycetes genomes: a test case for predicting lifestyles and emergence of pathogens.</title>
        <authorList>
            <person name="Haridas S."/>
            <person name="Albert R."/>
            <person name="Binder M."/>
            <person name="Bloem J."/>
            <person name="Labutti K."/>
            <person name="Salamov A."/>
            <person name="Andreopoulos B."/>
            <person name="Baker S."/>
            <person name="Barry K."/>
            <person name="Bills G."/>
            <person name="Bluhm B."/>
            <person name="Cannon C."/>
            <person name="Castanera R."/>
            <person name="Culley D."/>
            <person name="Daum C."/>
            <person name="Ezra D."/>
            <person name="Gonzalez J."/>
            <person name="Henrissat B."/>
            <person name="Kuo A."/>
            <person name="Liang C."/>
            <person name="Lipzen A."/>
            <person name="Lutzoni F."/>
            <person name="Magnuson J."/>
            <person name="Mondo S."/>
            <person name="Nolan M."/>
            <person name="Ohm R."/>
            <person name="Pangilinan J."/>
            <person name="Park H.-J."/>
            <person name="Ramirez L."/>
            <person name="Alfaro M."/>
            <person name="Sun H."/>
            <person name="Tritt A."/>
            <person name="Yoshinaga Y."/>
            <person name="Zwiers L.-H."/>
            <person name="Turgeon B."/>
            <person name="Goodwin S."/>
            <person name="Spatafora J."/>
            <person name="Crous P."/>
            <person name="Grigoriev I."/>
        </authorList>
    </citation>
    <scope>NUCLEOTIDE SEQUENCE</scope>
    <source>
        <strain evidence="1">CBS 113979</strain>
    </source>
</reference>
<organism evidence="1 2">
    <name type="scientific">Aulographum hederae CBS 113979</name>
    <dbReference type="NCBI Taxonomy" id="1176131"/>
    <lineage>
        <taxon>Eukaryota</taxon>
        <taxon>Fungi</taxon>
        <taxon>Dikarya</taxon>
        <taxon>Ascomycota</taxon>
        <taxon>Pezizomycotina</taxon>
        <taxon>Dothideomycetes</taxon>
        <taxon>Pleosporomycetidae</taxon>
        <taxon>Aulographales</taxon>
        <taxon>Aulographaceae</taxon>
    </lineage>
</organism>
<sequence>MSLQTFARTRANVRDYCLDTNERRICTRSPKSGSQVLILNRTTTRSLDAKHAHDSTLTRRRRRAAWGLVRGTTRRAG</sequence>
<dbReference type="Proteomes" id="UP000800041">
    <property type="component" value="Unassembled WGS sequence"/>
</dbReference>
<dbReference type="EMBL" id="ML977182">
    <property type="protein sequence ID" value="KAF1982675.1"/>
    <property type="molecule type" value="Genomic_DNA"/>
</dbReference>
<keyword evidence="2" id="KW-1185">Reference proteome</keyword>
<dbReference type="AlphaFoldDB" id="A0A6G1GP16"/>
<name>A0A6G1GP16_9PEZI</name>
<accession>A0A6G1GP16</accession>
<protein>
    <submittedName>
        <fullName evidence="1">Uncharacterized protein</fullName>
    </submittedName>
</protein>
<evidence type="ECO:0000313" key="2">
    <source>
        <dbReference type="Proteomes" id="UP000800041"/>
    </source>
</evidence>